<evidence type="ECO:0000256" key="1">
    <source>
        <dbReference type="SAM" id="MobiDB-lite"/>
    </source>
</evidence>
<reference evidence="5" key="1">
    <citation type="submission" date="2022-11" db="EMBL/GenBank/DDBJ databases">
        <authorList>
            <person name="Petersen C."/>
        </authorList>
    </citation>
    <scope>NUCLEOTIDE SEQUENCE</scope>
    <source>
        <strain evidence="5">IBT 34128</strain>
    </source>
</reference>
<evidence type="ECO:0000256" key="2">
    <source>
        <dbReference type="SAM" id="Phobius"/>
    </source>
</evidence>
<dbReference type="EMBL" id="JAPMSZ010000007">
    <property type="protein sequence ID" value="KAJ5096271.1"/>
    <property type="molecule type" value="Genomic_DNA"/>
</dbReference>
<keyword evidence="2" id="KW-0812">Transmembrane</keyword>
<dbReference type="PANTHER" id="PTHR42091">
    <property type="entry name" value="CONSERVED GLYCINE-RICH PROTEIN (AFU_ORTHOLOGUE AFUA_7G02440)"/>
    <property type="match status" value="1"/>
</dbReference>
<dbReference type="Pfam" id="PF24866">
    <property type="entry name" value="DUF7732"/>
    <property type="match status" value="1"/>
</dbReference>
<feature type="transmembrane region" description="Helical" evidence="2">
    <location>
        <begin position="128"/>
        <end position="149"/>
    </location>
</feature>
<feature type="region of interest" description="Disordered" evidence="1">
    <location>
        <begin position="21"/>
        <end position="98"/>
    </location>
</feature>
<comment type="caution">
    <text evidence="5">The sequence shown here is derived from an EMBL/GenBank/DDBJ whole genome shotgun (WGS) entry which is preliminary data.</text>
</comment>
<keyword evidence="2" id="KW-1133">Transmembrane helix</keyword>
<dbReference type="Proteomes" id="UP001141434">
    <property type="component" value="Unassembled WGS sequence"/>
</dbReference>
<keyword evidence="6" id="KW-1185">Reference proteome</keyword>
<feature type="chain" id="PRO_5040891277" description="DUF7732 domain-containing protein" evidence="3">
    <location>
        <begin position="19"/>
        <end position="265"/>
    </location>
</feature>
<organism evidence="5 6">
    <name type="scientific">Penicillium alfredii</name>
    <dbReference type="NCBI Taxonomy" id="1506179"/>
    <lineage>
        <taxon>Eukaryota</taxon>
        <taxon>Fungi</taxon>
        <taxon>Dikarya</taxon>
        <taxon>Ascomycota</taxon>
        <taxon>Pezizomycotina</taxon>
        <taxon>Eurotiomycetes</taxon>
        <taxon>Eurotiomycetidae</taxon>
        <taxon>Eurotiales</taxon>
        <taxon>Aspergillaceae</taxon>
        <taxon>Penicillium</taxon>
    </lineage>
</organism>
<protein>
    <recommendedName>
        <fullName evidence="4">DUF7732 domain-containing protein</fullName>
    </recommendedName>
</protein>
<proteinExistence type="predicted"/>
<feature type="compositionally biased region" description="Gly residues" evidence="1">
    <location>
        <begin position="49"/>
        <end position="67"/>
    </location>
</feature>
<feature type="domain" description="DUF7732" evidence="4">
    <location>
        <begin position="106"/>
        <end position="227"/>
    </location>
</feature>
<dbReference type="OrthoDB" id="5425547at2759"/>
<gene>
    <name evidence="5" type="ORF">NUU61_005627</name>
</gene>
<dbReference type="InterPro" id="IPR056634">
    <property type="entry name" value="DUF7732"/>
</dbReference>
<keyword evidence="2" id="KW-0472">Membrane</keyword>
<keyword evidence="3" id="KW-0732">Signal</keyword>
<dbReference type="GeneID" id="81395377"/>
<dbReference type="RefSeq" id="XP_056511822.1">
    <property type="nucleotide sequence ID" value="XM_056656209.1"/>
</dbReference>
<name>A0A9W9K8D6_9EURO</name>
<evidence type="ECO:0000256" key="3">
    <source>
        <dbReference type="SAM" id="SignalP"/>
    </source>
</evidence>
<feature type="compositionally biased region" description="Low complexity" evidence="1">
    <location>
        <begin position="68"/>
        <end position="98"/>
    </location>
</feature>
<dbReference type="AlphaFoldDB" id="A0A9W9K8D6"/>
<accession>A0A9W9K8D6</accession>
<reference evidence="5" key="2">
    <citation type="journal article" date="2023" name="IMA Fungus">
        <title>Comparative genomic study of the Penicillium genus elucidates a diverse pangenome and 15 lateral gene transfer events.</title>
        <authorList>
            <person name="Petersen C."/>
            <person name="Sorensen T."/>
            <person name="Nielsen M.R."/>
            <person name="Sondergaard T.E."/>
            <person name="Sorensen J.L."/>
            <person name="Fitzpatrick D.A."/>
            <person name="Frisvad J.C."/>
            <person name="Nielsen K.L."/>
        </authorList>
    </citation>
    <scope>NUCLEOTIDE SEQUENCE</scope>
    <source>
        <strain evidence="5">IBT 34128</strain>
    </source>
</reference>
<evidence type="ECO:0000313" key="6">
    <source>
        <dbReference type="Proteomes" id="UP001141434"/>
    </source>
</evidence>
<evidence type="ECO:0000313" key="5">
    <source>
        <dbReference type="EMBL" id="KAJ5096271.1"/>
    </source>
</evidence>
<sequence length="265" mass="27191">MKLTWTTLLLLLSTGVISLSIPPTDSVQHDADTVSEGPLEVDLEKRRGGGGGGGARGGSSGGGGGGRSSSSGSRGSSSGRTSSSSNSGGTSSRGSSVQPAYGGGRYYAGGASAPYAAGRRSPLGVTPFLLPAAALAFFPGIWLYGAYAYPYSHGYHFRNDTSHKNESVPITCVCQEYSECGCDNNNNQTYYESLFNGTAPRNTSNIHVVTENGTNKIYINGTLPNGTTVADSDASVSGAAPLVTLLHASGYWVTVALVVMAVQTI</sequence>
<feature type="signal peptide" evidence="3">
    <location>
        <begin position="1"/>
        <end position="18"/>
    </location>
</feature>
<dbReference type="PANTHER" id="PTHR42091:SF1">
    <property type="entry name" value="CONSERVED GLYCINE-RICH PROTEIN (AFU_ORTHOLOGUE AFUA_7G02440)"/>
    <property type="match status" value="1"/>
</dbReference>
<evidence type="ECO:0000259" key="4">
    <source>
        <dbReference type="Pfam" id="PF24866"/>
    </source>
</evidence>